<dbReference type="InterPro" id="IPR001078">
    <property type="entry name" value="2-oxoacid_DH_actylTfrase"/>
</dbReference>
<dbReference type="InterPro" id="IPR023213">
    <property type="entry name" value="CAT-like_dom_sf"/>
</dbReference>
<dbReference type="EMBL" id="JF429416">
    <property type="protein sequence ID" value="AEQ20572.1"/>
    <property type="molecule type" value="Genomic_DNA"/>
</dbReference>
<name>G4WVX0_9BACT</name>
<proteinExistence type="predicted"/>
<evidence type="ECO:0000313" key="2">
    <source>
        <dbReference type="EMBL" id="AEQ20572.1"/>
    </source>
</evidence>
<dbReference type="Pfam" id="PF00198">
    <property type="entry name" value="2-oxoacid_dh"/>
    <property type="match status" value="1"/>
</dbReference>
<dbReference type="SUPFAM" id="SSF52777">
    <property type="entry name" value="CoA-dependent acyltransferases"/>
    <property type="match status" value="1"/>
</dbReference>
<dbReference type="AlphaFoldDB" id="G4WVX0"/>
<reference evidence="2" key="1">
    <citation type="journal article" date="2004" name="Appl. Environ. Microbiol.">
        <title>Long-chain N-acyltyrosine synthases from environmental DNA.</title>
        <authorList>
            <person name="Brady S.F."/>
            <person name="Chao C.J."/>
            <person name="Clardy J."/>
        </authorList>
    </citation>
    <scope>NUCLEOTIDE SEQUENCE</scope>
</reference>
<dbReference type="GO" id="GO:0016746">
    <property type="term" value="F:acyltransferase activity"/>
    <property type="evidence" value="ECO:0007669"/>
    <property type="project" value="InterPro"/>
</dbReference>
<evidence type="ECO:0000259" key="1">
    <source>
        <dbReference type="Pfam" id="PF00198"/>
    </source>
</evidence>
<organism evidence="2">
    <name type="scientific">uncultured bacterium CSLF42</name>
    <dbReference type="NCBI Taxonomy" id="1091574"/>
    <lineage>
        <taxon>Bacteria</taxon>
        <taxon>environmental samples</taxon>
    </lineage>
</organism>
<protein>
    <submittedName>
        <fullName evidence="2">Branched-chain alpha-keto acid dehydrogenase subunit E2</fullName>
    </submittedName>
</protein>
<accession>G4WVX0</accession>
<sequence>RRIPLLLRMARTRVKFRLKAAGTLQISKVPEVDFVMPFRMTAPVMLGIGGIKPRIIAVDGQPIVRPTVQITCFIDHAVWDGVCIARFLSVMKDVLEKKL</sequence>
<reference evidence="2" key="2">
    <citation type="journal article" date="2011" name="J. Bacteriol.">
        <title>Long-chain N-acyl amino acid synthases are linked to the putative PEP-CTERM/exosortase protein-sorting system in Gram-negative bacteria.</title>
        <authorList>
            <person name="Craig J.W."/>
            <person name="Cherry M.A."/>
            <person name="Brady S.F."/>
        </authorList>
    </citation>
    <scope>NUCLEOTIDE SEQUENCE</scope>
</reference>
<feature type="non-terminal residue" evidence="2">
    <location>
        <position position="1"/>
    </location>
</feature>
<feature type="domain" description="2-oxoacid dehydrogenase acyltransferase catalytic" evidence="1">
    <location>
        <begin position="45"/>
        <end position="97"/>
    </location>
</feature>
<dbReference type="Gene3D" id="3.30.559.10">
    <property type="entry name" value="Chloramphenicol acetyltransferase-like domain"/>
    <property type="match status" value="1"/>
</dbReference>